<evidence type="ECO:0000313" key="15">
    <source>
        <dbReference type="EMBL" id="NKE38698.1"/>
    </source>
</evidence>
<evidence type="ECO:0000256" key="3">
    <source>
        <dbReference type="ARBA" id="ARBA00022516"/>
    </source>
</evidence>
<dbReference type="EC" id="2.7.8.-" evidence="12"/>
<dbReference type="AlphaFoldDB" id="A0A846UDY2"/>
<keyword evidence="11" id="KW-1208">Phospholipid metabolism</keyword>
<name>A0A846UDY2_9MOLU</name>
<evidence type="ECO:0000313" key="16">
    <source>
        <dbReference type="Proteomes" id="UP000584587"/>
    </source>
</evidence>
<feature type="domain" description="PLD phosphodiesterase" evidence="14">
    <location>
        <begin position="243"/>
        <end position="270"/>
    </location>
</feature>
<evidence type="ECO:0000256" key="10">
    <source>
        <dbReference type="ARBA" id="ARBA00023209"/>
    </source>
</evidence>
<keyword evidence="8" id="KW-0443">Lipid metabolism</keyword>
<protein>
    <recommendedName>
        <fullName evidence="12">Cardiolipin synthase</fullName>
        <ecNumber evidence="12">2.7.8.-</ecNumber>
    </recommendedName>
</protein>
<dbReference type="RefSeq" id="WP_168105169.1">
    <property type="nucleotide sequence ID" value="NZ_CP051215.1"/>
</dbReference>
<accession>A0A846UDY2</accession>
<dbReference type="InterPro" id="IPR001736">
    <property type="entry name" value="PLipase_D/transphosphatidylase"/>
</dbReference>
<dbReference type="NCBIfam" id="TIGR04265">
    <property type="entry name" value="bac_cardiolipin"/>
    <property type="match status" value="1"/>
</dbReference>
<evidence type="ECO:0000256" key="13">
    <source>
        <dbReference type="SAM" id="Phobius"/>
    </source>
</evidence>
<dbReference type="Pfam" id="PF13396">
    <property type="entry name" value="PLDc_N"/>
    <property type="match status" value="1"/>
</dbReference>
<dbReference type="CDD" id="cd09112">
    <property type="entry name" value="PLDc_CLS_2"/>
    <property type="match status" value="1"/>
</dbReference>
<feature type="transmembrane region" description="Helical" evidence="13">
    <location>
        <begin position="33"/>
        <end position="54"/>
    </location>
</feature>
<feature type="transmembrane region" description="Helical" evidence="13">
    <location>
        <begin position="61"/>
        <end position="81"/>
    </location>
</feature>
<keyword evidence="10" id="KW-0594">Phospholipid biosynthesis</keyword>
<evidence type="ECO:0000256" key="1">
    <source>
        <dbReference type="ARBA" id="ARBA00004651"/>
    </source>
</evidence>
<evidence type="ECO:0000256" key="4">
    <source>
        <dbReference type="ARBA" id="ARBA00022679"/>
    </source>
</evidence>
<feature type="domain" description="PLD phosphodiesterase" evidence="14">
    <location>
        <begin position="418"/>
        <end position="445"/>
    </location>
</feature>
<reference evidence="15 16" key="1">
    <citation type="submission" date="2020-04" db="EMBL/GenBank/DDBJ databases">
        <title>Complete genome sequence of Spiroplasma platyhelix ATCC 51748, an insect isolate.</title>
        <authorList>
            <person name="Green E.A."/>
            <person name="Klassen J.L."/>
        </authorList>
    </citation>
    <scope>NUCLEOTIDE SEQUENCE [LARGE SCALE GENOMIC DNA]</scope>
    <source>
        <strain evidence="15 16">PALS-1</strain>
    </source>
</reference>
<keyword evidence="4" id="KW-0808">Transferase</keyword>
<keyword evidence="5 13" id="KW-0812">Transmembrane</keyword>
<dbReference type="InterPro" id="IPR025202">
    <property type="entry name" value="PLD-like_dom"/>
</dbReference>
<dbReference type="Gene3D" id="3.30.870.10">
    <property type="entry name" value="Endonuclease Chain A"/>
    <property type="match status" value="2"/>
</dbReference>
<evidence type="ECO:0000259" key="14">
    <source>
        <dbReference type="PROSITE" id="PS50035"/>
    </source>
</evidence>
<keyword evidence="2" id="KW-1003">Cell membrane</keyword>
<dbReference type="SMART" id="SM00155">
    <property type="entry name" value="PLDc"/>
    <property type="match status" value="2"/>
</dbReference>
<dbReference type="GO" id="GO:0005886">
    <property type="term" value="C:plasma membrane"/>
    <property type="evidence" value="ECO:0007669"/>
    <property type="project" value="UniProtKB-SubCell"/>
</dbReference>
<comment type="caution">
    <text evidence="15">The sequence shown here is derived from an EMBL/GenBank/DDBJ whole genome shotgun (WGS) entry which is preliminary data.</text>
</comment>
<dbReference type="PROSITE" id="PS50035">
    <property type="entry name" value="PLD"/>
    <property type="match status" value="2"/>
</dbReference>
<proteinExistence type="predicted"/>
<keyword evidence="6" id="KW-0677">Repeat</keyword>
<evidence type="ECO:0000256" key="8">
    <source>
        <dbReference type="ARBA" id="ARBA00023098"/>
    </source>
</evidence>
<keyword evidence="3" id="KW-0444">Lipid biosynthesis</keyword>
<sequence>MRKRVNLLLSFVLYLFLICLTVFLFIYYIRYSWVLLLIVAIVTILTVIIIFLTNRLIDVKLSWIIVVVCLPVLGIFLYWVFGRPYRYRKKQKVHLNLFKYFYKQEDWNFTREVLNNENPKYSAEDLAIFNYTTRISFRPIYTNTDVRILVNGPENYYQIIADLKEAKKYIFMNYYIIGDGELLETILKVLEKKVKEGVKVYIIYDHVGSYFQLSHETIRRIKKMGINFQRFAPIKLPILTGSYNFRNHRKDVIIDGHIGYAGGINLSDTYIHLSGRGFWRDTQVRLVGDAVKSLELIFRQDWHFITGVILDVSFNTSSVKIKNDIIVQLVDDGPLTKEAVQKDLFIRYISMAKKRVWITTPYLFPTGDLITALRNSAYSGVDVRLCLPGIVEHYLLLDMGRTYYDALLEAGVKIYEYAHVVNHSKMGIFDDKFTIIGSTNLDYRSLYSDHQTLVSIYDEKTNEVLASKFSEDFKYSNLIKSNPLLQRNKFYHYVFLFLMRVLAPLF</sequence>
<dbReference type="Proteomes" id="UP000584587">
    <property type="component" value="Unassembled WGS sequence"/>
</dbReference>
<dbReference type="SUPFAM" id="SSF56024">
    <property type="entry name" value="Phospholipase D/nuclease"/>
    <property type="match status" value="2"/>
</dbReference>
<dbReference type="Pfam" id="PF13091">
    <property type="entry name" value="PLDc_2"/>
    <property type="match status" value="2"/>
</dbReference>
<evidence type="ECO:0000256" key="6">
    <source>
        <dbReference type="ARBA" id="ARBA00022737"/>
    </source>
</evidence>
<dbReference type="EMBL" id="JAAVVK010000002">
    <property type="protein sequence ID" value="NKE38698.1"/>
    <property type="molecule type" value="Genomic_DNA"/>
</dbReference>
<dbReference type="PANTHER" id="PTHR21248:SF22">
    <property type="entry name" value="PHOSPHOLIPASE D"/>
    <property type="match status" value="1"/>
</dbReference>
<gene>
    <name evidence="15" type="primary">cls</name>
    <name evidence="15" type="ORF">HER12_02880</name>
</gene>
<evidence type="ECO:0000256" key="11">
    <source>
        <dbReference type="ARBA" id="ARBA00023264"/>
    </source>
</evidence>
<dbReference type="GO" id="GO:0032049">
    <property type="term" value="P:cardiolipin biosynthetic process"/>
    <property type="evidence" value="ECO:0007669"/>
    <property type="project" value="UniProtKB-UniRule"/>
</dbReference>
<comment type="subcellular location">
    <subcellularLocation>
        <location evidence="1">Cell membrane</location>
        <topology evidence="1">Multi-pass membrane protein</topology>
    </subcellularLocation>
</comment>
<dbReference type="InterPro" id="IPR022924">
    <property type="entry name" value="Cardiolipin_synthase"/>
</dbReference>
<evidence type="ECO:0000256" key="9">
    <source>
        <dbReference type="ARBA" id="ARBA00023136"/>
    </source>
</evidence>
<dbReference type="CDD" id="cd09110">
    <property type="entry name" value="PLDc_CLS_1"/>
    <property type="match status" value="1"/>
</dbReference>
<dbReference type="GO" id="GO:0008808">
    <property type="term" value="F:cardiolipin synthase activity"/>
    <property type="evidence" value="ECO:0007669"/>
    <property type="project" value="UniProtKB-UniRule"/>
</dbReference>
<dbReference type="InterPro" id="IPR027379">
    <property type="entry name" value="CLS_N"/>
</dbReference>
<evidence type="ECO:0000256" key="7">
    <source>
        <dbReference type="ARBA" id="ARBA00022989"/>
    </source>
</evidence>
<evidence type="ECO:0000256" key="2">
    <source>
        <dbReference type="ARBA" id="ARBA00022475"/>
    </source>
</evidence>
<feature type="transmembrane region" description="Helical" evidence="13">
    <location>
        <begin position="7"/>
        <end position="27"/>
    </location>
</feature>
<evidence type="ECO:0000256" key="12">
    <source>
        <dbReference type="NCBIfam" id="TIGR04265"/>
    </source>
</evidence>
<dbReference type="PANTHER" id="PTHR21248">
    <property type="entry name" value="CARDIOLIPIN SYNTHASE"/>
    <property type="match status" value="1"/>
</dbReference>
<keyword evidence="16" id="KW-1185">Reference proteome</keyword>
<evidence type="ECO:0000256" key="5">
    <source>
        <dbReference type="ARBA" id="ARBA00022692"/>
    </source>
</evidence>
<keyword evidence="7 13" id="KW-1133">Transmembrane helix</keyword>
<keyword evidence="9 13" id="KW-0472">Membrane</keyword>
<organism evidence="15 16">
    <name type="scientific">Spiroplasma platyhelix PALS-1</name>
    <dbReference type="NCBI Taxonomy" id="1276218"/>
    <lineage>
        <taxon>Bacteria</taxon>
        <taxon>Bacillati</taxon>
        <taxon>Mycoplasmatota</taxon>
        <taxon>Mollicutes</taxon>
        <taxon>Entomoplasmatales</taxon>
        <taxon>Spiroplasmataceae</taxon>
        <taxon>Spiroplasma</taxon>
    </lineage>
</organism>